<proteinExistence type="predicted"/>
<dbReference type="EMBL" id="CM039170">
    <property type="protein sequence ID" value="KAH9799708.1"/>
    <property type="molecule type" value="Genomic_DNA"/>
</dbReference>
<dbReference type="Proteomes" id="UP000829398">
    <property type="component" value="Chromosome 1"/>
</dbReference>
<evidence type="ECO:0000313" key="1">
    <source>
        <dbReference type="EMBL" id="KAH9799708.1"/>
    </source>
</evidence>
<protein>
    <submittedName>
        <fullName evidence="1">Protein cereblon</fullName>
    </submittedName>
</protein>
<accession>A0ACB8NPT6</accession>
<sequence length="560" mass="63474">MVDDRLLERERQQIEQIRQLDFEELQVEEVDDFHDSSDNDDRAATYRNNFVTGNRGADSSNQLTFDTCLASLHTYLGDVEDTHNRMAFLEGGAILTLPLFYLDGVVLFPEATLPLRVIKPNFIAAAERALSQVDVPYTIGVLYLKLNRETSVQVRVFREPDNGRITFATIGTTAEIRQYRRLEDGSLNVVTRGQQRFRLRRRWIDVEGVPCGEIQIIQEDLPLRTPRDVFETLGCVSNLSQSLSHTLPSNSSSRGYGIRDNDSDATSEESFESELSPTERRIHQSVIDFAYGCDIMDESTSSDDDKSAFQSDIQSRRPHLNDSDSIGNWKQSENVGLRIGKSSALGRQSHRGEGSKMCWRNELSQFRRTSRAFLPHWVYRMYDSYCLAQRAADKWKQIVGTPNMDGLVKKPDLLSFYIASKIPVSESTRQELLEIDGVSYRLRREIELLESFDLVRCKTCKTAIAKRSDMLVMSSEGPLGAYVNPHGCVHEILTLNKANGLALYGPAETEYSWFPGYAWTVASCSICETHMGWLFTATKKKLKPKSFWGIRSSQVAEGTC</sequence>
<organism evidence="1 2">
    <name type="scientific">Citrus sinensis</name>
    <name type="common">Sweet orange</name>
    <name type="synonym">Citrus aurantium var. sinensis</name>
    <dbReference type="NCBI Taxonomy" id="2711"/>
    <lineage>
        <taxon>Eukaryota</taxon>
        <taxon>Viridiplantae</taxon>
        <taxon>Streptophyta</taxon>
        <taxon>Embryophyta</taxon>
        <taxon>Tracheophyta</taxon>
        <taxon>Spermatophyta</taxon>
        <taxon>Magnoliopsida</taxon>
        <taxon>eudicotyledons</taxon>
        <taxon>Gunneridae</taxon>
        <taxon>Pentapetalae</taxon>
        <taxon>rosids</taxon>
        <taxon>malvids</taxon>
        <taxon>Sapindales</taxon>
        <taxon>Rutaceae</taxon>
        <taxon>Aurantioideae</taxon>
        <taxon>Citrus</taxon>
    </lineage>
</organism>
<name>A0ACB8NPT6_CITSI</name>
<evidence type="ECO:0000313" key="2">
    <source>
        <dbReference type="Proteomes" id="UP000829398"/>
    </source>
</evidence>
<gene>
    <name evidence="1" type="ORF">KPL71_000440</name>
</gene>
<comment type="caution">
    <text evidence="1">The sequence shown here is derived from an EMBL/GenBank/DDBJ whole genome shotgun (WGS) entry which is preliminary data.</text>
</comment>
<reference evidence="2" key="1">
    <citation type="journal article" date="2023" name="Hortic. Res.">
        <title>A chromosome-level phased genome enabling allele-level studies in sweet orange: a case study on citrus Huanglongbing tolerance.</title>
        <authorList>
            <person name="Wu B."/>
            <person name="Yu Q."/>
            <person name="Deng Z."/>
            <person name="Duan Y."/>
            <person name="Luo F."/>
            <person name="Gmitter F. Jr."/>
        </authorList>
    </citation>
    <scope>NUCLEOTIDE SEQUENCE [LARGE SCALE GENOMIC DNA]</scope>
    <source>
        <strain evidence="2">cv. Valencia</strain>
    </source>
</reference>
<keyword evidence="2" id="KW-1185">Reference proteome</keyword>